<keyword evidence="2" id="KW-1185">Reference proteome</keyword>
<reference evidence="1 2" key="1">
    <citation type="journal article" date="2018" name="Sci. Data">
        <title>The draft genome sequence of cork oak.</title>
        <authorList>
            <person name="Ramos A.M."/>
            <person name="Usie A."/>
            <person name="Barbosa P."/>
            <person name="Barros P.M."/>
            <person name="Capote T."/>
            <person name="Chaves I."/>
            <person name="Simoes F."/>
            <person name="Abreu I."/>
            <person name="Carrasquinho I."/>
            <person name="Faro C."/>
            <person name="Guimaraes J.B."/>
            <person name="Mendonca D."/>
            <person name="Nobrega F."/>
            <person name="Rodrigues L."/>
            <person name="Saibo N.J.M."/>
            <person name="Varela M.C."/>
            <person name="Egas C."/>
            <person name="Matos J."/>
            <person name="Miguel C.M."/>
            <person name="Oliveira M.M."/>
            <person name="Ricardo C.P."/>
            <person name="Goncalves S."/>
        </authorList>
    </citation>
    <scope>NUCLEOTIDE SEQUENCE [LARGE SCALE GENOMIC DNA]</scope>
    <source>
        <strain evidence="2">cv. HL8</strain>
    </source>
</reference>
<proteinExistence type="predicted"/>
<dbReference type="EMBL" id="PKMF04000112">
    <property type="protein sequence ID" value="KAK7849560.1"/>
    <property type="molecule type" value="Genomic_DNA"/>
</dbReference>
<sequence length="61" mass="7053">MSMTLPTLSSPNASLKITPFSHLRIKPMSKPFHFVHYQQNHHLLTHHVSQLVFSQDFANKV</sequence>
<dbReference type="Proteomes" id="UP000237347">
    <property type="component" value="Unassembled WGS sequence"/>
</dbReference>
<organism evidence="1 2">
    <name type="scientific">Quercus suber</name>
    <name type="common">Cork oak</name>
    <dbReference type="NCBI Taxonomy" id="58331"/>
    <lineage>
        <taxon>Eukaryota</taxon>
        <taxon>Viridiplantae</taxon>
        <taxon>Streptophyta</taxon>
        <taxon>Embryophyta</taxon>
        <taxon>Tracheophyta</taxon>
        <taxon>Spermatophyta</taxon>
        <taxon>Magnoliopsida</taxon>
        <taxon>eudicotyledons</taxon>
        <taxon>Gunneridae</taxon>
        <taxon>Pentapetalae</taxon>
        <taxon>rosids</taxon>
        <taxon>fabids</taxon>
        <taxon>Fagales</taxon>
        <taxon>Fagaceae</taxon>
        <taxon>Quercus</taxon>
    </lineage>
</organism>
<name>A0AAW0LDG4_QUESU</name>
<comment type="caution">
    <text evidence="1">The sequence shown here is derived from an EMBL/GenBank/DDBJ whole genome shotgun (WGS) entry which is preliminary data.</text>
</comment>
<accession>A0AAW0LDG4</accession>
<dbReference type="AlphaFoldDB" id="A0AAW0LDG4"/>
<gene>
    <name evidence="1" type="ORF">CFP56_002755</name>
</gene>
<protein>
    <submittedName>
        <fullName evidence="1">Uncharacterized protein</fullName>
    </submittedName>
</protein>
<evidence type="ECO:0000313" key="1">
    <source>
        <dbReference type="EMBL" id="KAK7849560.1"/>
    </source>
</evidence>
<evidence type="ECO:0000313" key="2">
    <source>
        <dbReference type="Proteomes" id="UP000237347"/>
    </source>
</evidence>